<dbReference type="PANTHER" id="PTHR43546">
    <property type="entry name" value="UPF0173 METAL-DEPENDENT HYDROLASE MJ1163-RELATED"/>
    <property type="match status" value="1"/>
</dbReference>
<comment type="catalytic activity">
    <reaction evidence="3">
        <text>3',5'-cyclic UMP + H2O = UMP + H(+)</text>
        <dbReference type="Rhea" id="RHEA:70575"/>
        <dbReference type="ChEBI" id="CHEBI:15377"/>
        <dbReference type="ChEBI" id="CHEBI:15378"/>
        <dbReference type="ChEBI" id="CHEBI:57865"/>
        <dbReference type="ChEBI" id="CHEBI:184387"/>
    </reaction>
    <physiologicalReaction direction="left-to-right" evidence="3">
        <dbReference type="Rhea" id="RHEA:70576"/>
    </physiologicalReaction>
</comment>
<evidence type="ECO:0000313" key="6">
    <source>
        <dbReference type="Proteomes" id="UP000078454"/>
    </source>
</evidence>
<dbReference type="InterPro" id="IPR001279">
    <property type="entry name" value="Metallo-B-lactamas"/>
</dbReference>
<accession>A0A198A642</accession>
<dbReference type="InterPro" id="IPR050114">
    <property type="entry name" value="UPF0173_UPF0282_UlaG_hydrolase"/>
</dbReference>
<evidence type="ECO:0000256" key="2">
    <source>
        <dbReference type="ARBA" id="ARBA00034301"/>
    </source>
</evidence>
<evidence type="ECO:0000256" key="1">
    <source>
        <dbReference type="ARBA" id="ARBA00034221"/>
    </source>
</evidence>
<name>A0A198A642_9BACL</name>
<evidence type="ECO:0000313" key="5">
    <source>
        <dbReference type="EMBL" id="OAS16448.1"/>
    </source>
</evidence>
<dbReference type="Pfam" id="PF12706">
    <property type="entry name" value="Lactamase_B_2"/>
    <property type="match status" value="1"/>
</dbReference>
<dbReference type="SUPFAM" id="SSF56281">
    <property type="entry name" value="Metallo-hydrolase/oxidoreductase"/>
    <property type="match status" value="1"/>
</dbReference>
<dbReference type="EMBL" id="LYPB01000076">
    <property type="protein sequence ID" value="OAS16448.1"/>
    <property type="molecule type" value="Genomic_DNA"/>
</dbReference>
<proteinExistence type="predicted"/>
<dbReference type="Gene3D" id="3.60.15.10">
    <property type="entry name" value="Ribonuclease Z/Hydroxyacylglutathione hydrolase-like"/>
    <property type="match status" value="1"/>
</dbReference>
<dbReference type="RefSeq" id="WP_068667505.1">
    <property type="nucleotide sequence ID" value="NZ_LYPB01000076.1"/>
</dbReference>
<dbReference type="OrthoDB" id="9800061at2"/>
<protein>
    <recommendedName>
        <fullName evidence="4">Metallo-beta-lactamase domain-containing protein</fullName>
    </recommendedName>
</protein>
<comment type="function">
    <text evidence="2">Counteracts the endogenous Pycsar antiviral defense system. Phosphodiesterase that enables metal-dependent hydrolysis of host cyclic nucleotide Pycsar defense signals such as cCMP and cUMP.</text>
</comment>
<evidence type="ECO:0000256" key="3">
    <source>
        <dbReference type="ARBA" id="ARBA00048505"/>
    </source>
</evidence>
<gene>
    <name evidence="5" type="ORF">A8708_20815</name>
</gene>
<comment type="catalytic activity">
    <reaction evidence="1">
        <text>3',5'-cyclic CMP + H2O = CMP + H(+)</text>
        <dbReference type="Rhea" id="RHEA:72675"/>
        <dbReference type="ChEBI" id="CHEBI:15377"/>
        <dbReference type="ChEBI" id="CHEBI:15378"/>
        <dbReference type="ChEBI" id="CHEBI:58003"/>
        <dbReference type="ChEBI" id="CHEBI:60377"/>
    </reaction>
    <physiologicalReaction direction="left-to-right" evidence="1">
        <dbReference type="Rhea" id="RHEA:72676"/>
    </physiologicalReaction>
</comment>
<reference evidence="5 6" key="1">
    <citation type="submission" date="2016-05" db="EMBL/GenBank/DDBJ databases">
        <title>Paenibacillus sp. 1ZS3-15 nov., isolated from the rhizosphere soil.</title>
        <authorList>
            <person name="Zhang X.X."/>
            <person name="Zhang J."/>
        </authorList>
    </citation>
    <scope>NUCLEOTIDE SEQUENCE [LARGE SCALE GENOMIC DNA]</scope>
    <source>
        <strain evidence="5 6">1ZS3-15</strain>
    </source>
</reference>
<dbReference type="InterPro" id="IPR036866">
    <property type="entry name" value="RibonucZ/Hydroxyglut_hydro"/>
</dbReference>
<evidence type="ECO:0000259" key="4">
    <source>
        <dbReference type="Pfam" id="PF12706"/>
    </source>
</evidence>
<dbReference type="Proteomes" id="UP000078454">
    <property type="component" value="Unassembled WGS sequence"/>
</dbReference>
<dbReference type="AlphaFoldDB" id="A0A198A642"/>
<comment type="caution">
    <text evidence="5">The sequence shown here is derived from an EMBL/GenBank/DDBJ whole genome shotgun (WGS) entry which is preliminary data.</text>
</comment>
<keyword evidence="6" id="KW-1185">Reference proteome</keyword>
<organism evidence="5 6">
    <name type="scientific">Paenibacillus oryzisoli</name>
    <dbReference type="NCBI Taxonomy" id="1850517"/>
    <lineage>
        <taxon>Bacteria</taxon>
        <taxon>Bacillati</taxon>
        <taxon>Bacillota</taxon>
        <taxon>Bacilli</taxon>
        <taxon>Bacillales</taxon>
        <taxon>Paenibacillaceae</taxon>
        <taxon>Paenibacillus</taxon>
    </lineage>
</organism>
<dbReference type="PANTHER" id="PTHR43546:SF3">
    <property type="entry name" value="UPF0173 METAL-DEPENDENT HYDROLASE MJ1163"/>
    <property type="match status" value="1"/>
</dbReference>
<feature type="domain" description="Metallo-beta-lactamase" evidence="4">
    <location>
        <begin position="52"/>
        <end position="249"/>
    </location>
</feature>
<sequence>MGEQRLRPIYNAGESLLKEIQRTNVPEDGVAIWSLGQAGALIKGGNSDEVICIDPYLSYSIELENPDTEFKREIPPPLTPHELDVNIVLLTHFHNDHMDLTTIKGVSEAHPETKFVAPASHVNLLQDIDVVASRIIAAKQEQVITGHGVTITPVAGAHTAYETDQDGNQVYLGYFIEINGVRIFHTGDTVVTPELIAHAKKFQPHVTLLPINGGDYARTSRGIVGNMNFREAADFGVEIGSDLLIPIHFDMFSNNRDNPAYFVDYLFHTYPAQKFHMMSAGERFIYFT</sequence>
<dbReference type="STRING" id="1850517.A8708_20815"/>